<organism evidence="1 2">
    <name type="scientific">Trema orientale</name>
    <name type="common">Charcoal tree</name>
    <name type="synonym">Celtis orientalis</name>
    <dbReference type="NCBI Taxonomy" id="63057"/>
    <lineage>
        <taxon>Eukaryota</taxon>
        <taxon>Viridiplantae</taxon>
        <taxon>Streptophyta</taxon>
        <taxon>Embryophyta</taxon>
        <taxon>Tracheophyta</taxon>
        <taxon>Spermatophyta</taxon>
        <taxon>Magnoliopsida</taxon>
        <taxon>eudicotyledons</taxon>
        <taxon>Gunneridae</taxon>
        <taxon>Pentapetalae</taxon>
        <taxon>rosids</taxon>
        <taxon>fabids</taxon>
        <taxon>Rosales</taxon>
        <taxon>Cannabaceae</taxon>
        <taxon>Trema</taxon>
    </lineage>
</organism>
<dbReference type="AlphaFoldDB" id="A0A2P5FAU8"/>
<dbReference type="Proteomes" id="UP000237000">
    <property type="component" value="Unassembled WGS sequence"/>
</dbReference>
<comment type="caution">
    <text evidence="1">The sequence shown here is derived from an EMBL/GenBank/DDBJ whole genome shotgun (WGS) entry which is preliminary data.</text>
</comment>
<dbReference type="OrthoDB" id="10278542at2759"/>
<accession>A0A2P5FAU8</accession>
<evidence type="ECO:0000313" key="1">
    <source>
        <dbReference type="EMBL" id="PON94906.1"/>
    </source>
</evidence>
<sequence length="144" mass="15986">MHNMASKLLQTFKLWHNFLRILSGRHDEPPAQVLDDNISAAGGCGLDSPQTERLIVLSGLHCFIEPRFDVEVVGVGFQVFDELVLCRILGEVFGKWEVGELAELFREVKFETVVGSLLPKRGNAVRSLEDYEGNALSFEAGCHG</sequence>
<protein>
    <submittedName>
        <fullName evidence="1">Uncharacterized protein</fullName>
    </submittedName>
</protein>
<dbReference type="InParanoid" id="A0A2P5FAU8"/>
<reference evidence="2" key="1">
    <citation type="submission" date="2016-06" db="EMBL/GenBank/DDBJ databases">
        <title>Parallel loss of symbiosis genes in relatives of nitrogen-fixing non-legume Parasponia.</title>
        <authorList>
            <person name="Van Velzen R."/>
            <person name="Holmer R."/>
            <person name="Bu F."/>
            <person name="Rutten L."/>
            <person name="Van Zeijl A."/>
            <person name="Liu W."/>
            <person name="Santuari L."/>
            <person name="Cao Q."/>
            <person name="Sharma T."/>
            <person name="Shen D."/>
            <person name="Roswanjaya Y."/>
            <person name="Wardhani T."/>
            <person name="Kalhor M.S."/>
            <person name="Jansen J."/>
            <person name="Van den Hoogen J."/>
            <person name="Gungor B."/>
            <person name="Hartog M."/>
            <person name="Hontelez J."/>
            <person name="Verver J."/>
            <person name="Yang W.-C."/>
            <person name="Schijlen E."/>
            <person name="Repin R."/>
            <person name="Schilthuizen M."/>
            <person name="Schranz E."/>
            <person name="Heidstra R."/>
            <person name="Miyata K."/>
            <person name="Fedorova E."/>
            <person name="Kohlen W."/>
            <person name="Bisseling T."/>
            <person name="Smit S."/>
            <person name="Geurts R."/>
        </authorList>
    </citation>
    <scope>NUCLEOTIDE SEQUENCE [LARGE SCALE GENOMIC DNA]</scope>
    <source>
        <strain evidence="2">cv. RG33-2</strain>
    </source>
</reference>
<proteinExistence type="predicted"/>
<keyword evidence="2" id="KW-1185">Reference proteome</keyword>
<gene>
    <name evidence="1" type="ORF">TorRG33x02_094190</name>
</gene>
<dbReference type="EMBL" id="JXTC01000048">
    <property type="protein sequence ID" value="PON94906.1"/>
    <property type="molecule type" value="Genomic_DNA"/>
</dbReference>
<name>A0A2P5FAU8_TREOI</name>
<evidence type="ECO:0000313" key="2">
    <source>
        <dbReference type="Proteomes" id="UP000237000"/>
    </source>
</evidence>